<keyword evidence="4 7" id="KW-0256">Endoplasmic reticulum</keyword>
<evidence type="ECO:0000256" key="6">
    <source>
        <dbReference type="ARBA" id="ARBA00023136"/>
    </source>
</evidence>
<dbReference type="OMA" id="FKSQYWR"/>
<dbReference type="GO" id="GO:0006950">
    <property type="term" value="P:response to stress"/>
    <property type="evidence" value="ECO:0007669"/>
    <property type="project" value="UniProtKB-ARBA"/>
</dbReference>
<dbReference type="EMBL" id="MPUK01000004">
    <property type="protein sequence ID" value="ONH67617.1"/>
    <property type="molecule type" value="Genomic_DNA"/>
</dbReference>
<dbReference type="Proteomes" id="UP000189513">
    <property type="component" value="Unassembled WGS sequence"/>
</dbReference>
<name>A0A1V2L6T4_CYBFA</name>
<evidence type="ECO:0000313" key="9">
    <source>
        <dbReference type="EMBL" id="ONH67617.1"/>
    </source>
</evidence>
<keyword evidence="3 7" id="KW-0812">Transmembrane</keyword>
<evidence type="ECO:0000256" key="7">
    <source>
        <dbReference type="RuleBase" id="RU363059"/>
    </source>
</evidence>
<dbReference type="SUPFAM" id="SSF144091">
    <property type="entry name" value="Rhomboid-like"/>
    <property type="match status" value="1"/>
</dbReference>
<comment type="caution">
    <text evidence="9">The sequence shown here is derived from an EMBL/GenBank/DDBJ whole genome shotgun (WGS) entry which is preliminary data.</text>
</comment>
<keyword evidence="10" id="KW-1185">Reference proteome</keyword>
<dbReference type="STRING" id="36022.A0A1V2L6T4"/>
<feature type="transmembrane region" description="Helical" evidence="7">
    <location>
        <begin position="14"/>
        <end position="35"/>
    </location>
</feature>
<protein>
    <recommendedName>
        <fullName evidence="7">Derlin</fullName>
    </recommendedName>
</protein>
<proteinExistence type="inferred from homology"/>
<dbReference type="GO" id="GO:0005789">
    <property type="term" value="C:endoplasmic reticulum membrane"/>
    <property type="evidence" value="ECO:0007669"/>
    <property type="project" value="UniProtKB-SubCell"/>
</dbReference>
<dbReference type="InterPro" id="IPR007599">
    <property type="entry name" value="DER1"/>
</dbReference>
<gene>
    <name evidence="9" type="ORF">BON22_2666</name>
</gene>
<dbReference type="PANTHER" id="PTHR11009">
    <property type="entry name" value="DER1-LIKE PROTEIN, DERLIN"/>
    <property type="match status" value="1"/>
</dbReference>
<sequence>MERAVLAWALEMPIVTRCWSIAILAASVLVSTNLISDKDLSFVPIAIVKKHQYWRLFSSFFYFGEIDLYMLYQVYIITQHSCTIEQGFNSSADYLWYIFVNCFVLIIYSFLFNTNTWLSFALVASLMYVWSRQNPHEEIAIFGFLNIKATYYAFVIIAQALLWRGSISAAGLAGLVVGHILFYFEDVFSKLHNNIKILQPPWRWRTRPIPHVNPDEGAREGLLPEGAPEDPLVEQERLPN</sequence>
<accession>A0A1V2L6T4</accession>
<keyword evidence="5 7" id="KW-1133">Transmembrane helix</keyword>
<dbReference type="AlphaFoldDB" id="A0A1V2L6T4"/>
<comment type="subcellular location">
    <subcellularLocation>
        <location evidence="1 7">Endoplasmic reticulum membrane</location>
        <topology evidence="1 7">Multi-pass membrane protein</topology>
    </subcellularLocation>
</comment>
<evidence type="ECO:0000313" key="10">
    <source>
        <dbReference type="Proteomes" id="UP000189513"/>
    </source>
</evidence>
<feature type="transmembrane region" description="Helical" evidence="7">
    <location>
        <begin position="96"/>
        <end position="129"/>
    </location>
</feature>
<evidence type="ECO:0000256" key="5">
    <source>
        <dbReference type="ARBA" id="ARBA00022989"/>
    </source>
</evidence>
<comment type="function">
    <text evidence="7">May be involved in the degradation of misfolded endoplasmic reticulum (ER) luminal proteins.</text>
</comment>
<evidence type="ECO:0000256" key="1">
    <source>
        <dbReference type="ARBA" id="ARBA00004477"/>
    </source>
</evidence>
<feature type="transmembrane region" description="Helical" evidence="7">
    <location>
        <begin position="141"/>
        <end position="161"/>
    </location>
</feature>
<feature type="transmembrane region" description="Helical" evidence="7">
    <location>
        <begin position="167"/>
        <end position="184"/>
    </location>
</feature>
<evidence type="ECO:0000256" key="3">
    <source>
        <dbReference type="ARBA" id="ARBA00022692"/>
    </source>
</evidence>
<dbReference type="Pfam" id="PF04511">
    <property type="entry name" value="DER1"/>
    <property type="match status" value="1"/>
</dbReference>
<reference evidence="10" key="1">
    <citation type="journal article" date="2017" name="Genome Announc.">
        <title>Genome sequences of Cyberlindnera fabianii 65, Pichia kudriavzevii 129, and Saccharomyces cerevisiae 131 isolated from fermented masau fruits in Zimbabwe.</title>
        <authorList>
            <person name="van Rijswijck I.M.H."/>
            <person name="Derks M.F.L."/>
            <person name="Abee T."/>
            <person name="de Ridder D."/>
            <person name="Smid E.J."/>
        </authorList>
    </citation>
    <scope>NUCLEOTIDE SEQUENCE [LARGE SCALE GENOMIC DNA]</scope>
    <source>
        <strain evidence="10">65</strain>
    </source>
</reference>
<dbReference type="InterPro" id="IPR035952">
    <property type="entry name" value="Rhomboid-like_sf"/>
</dbReference>
<evidence type="ECO:0000256" key="8">
    <source>
        <dbReference type="SAM" id="MobiDB-lite"/>
    </source>
</evidence>
<evidence type="ECO:0000256" key="2">
    <source>
        <dbReference type="ARBA" id="ARBA00008917"/>
    </source>
</evidence>
<evidence type="ECO:0000256" key="4">
    <source>
        <dbReference type="ARBA" id="ARBA00022824"/>
    </source>
</evidence>
<feature type="transmembrane region" description="Helical" evidence="7">
    <location>
        <begin position="56"/>
        <end position="76"/>
    </location>
</feature>
<organism evidence="9 10">
    <name type="scientific">Cyberlindnera fabianii</name>
    <name type="common">Yeast</name>
    <name type="synonym">Hansenula fabianii</name>
    <dbReference type="NCBI Taxonomy" id="36022"/>
    <lineage>
        <taxon>Eukaryota</taxon>
        <taxon>Fungi</taxon>
        <taxon>Dikarya</taxon>
        <taxon>Ascomycota</taxon>
        <taxon>Saccharomycotina</taxon>
        <taxon>Saccharomycetes</taxon>
        <taxon>Phaffomycetales</taxon>
        <taxon>Phaffomycetaceae</taxon>
        <taxon>Cyberlindnera</taxon>
    </lineage>
</organism>
<keyword evidence="6 7" id="KW-0472">Membrane</keyword>
<dbReference type="VEuPathDB" id="FungiDB:BON22_2666"/>
<feature type="region of interest" description="Disordered" evidence="8">
    <location>
        <begin position="215"/>
        <end position="240"/>
    </location>
</feature>
<comment type="similarity">
    <text evidence="2 7">Belongs to the derlin family.</text>
</comment>